<evidence type="ECO:0000313" key="1">
    <source>
        <dbReference type="EMBL" id="AYV76998.1"/>
    </source>
</evidence>
<accession>A0A3G4ZQ17</accession>
<organism evidence="1">
    <name type="scientific">Barrevirus sp</name>
    <dbReference type="NCBI Taxonomy" id="2487763"/>
    <lineage>
        <taxon>Viruses</taxon>
        <taxon>Varidnaviria</taxon>
        <taxon>Bamfordvirae</taxon>
        <taxon>Nucleocytoviricota</taxon>
        <taxon>Megaviricetes</taxon>
        <taxon>Imitervirales</taxon>
        <taxon>Mimiviridae</taxon>
        <taxon>Klosneuvirinae</taxon>
    </lineage>
</organism>
<reference evidence="1" key="1">
    <citation type="submission" date="2018-10" db="EMBL/GenBank/DDBJ databases">
        <title>Hidden diversity of soil giant viruses.</title>
        <authorList>
            <person name="Schulz F."/>
            <person name="Alteio L."/>
            <person name="Goudeau D."/>
            <person name="Ryan E.M."/>
            <person name="Malmstrom R.R."/>
            <person name="Blanchard J."/>
            <person name="Woyke T."/>
        </authorList>
    </citation>
    <scope>NUCLEOTIDE SEQUENCE</scope>
    <source>
        <strain evidence="1">BAV1</strain>
    </source>
</reference>
<name>A0A3G4ZQ17_9VIRU</name>
<dbReference type="EMBL" id="MK072004">
    <property type="protein sequence ID" value="AYV76998.1"/>
    <property type="molecule type" value="Genomic_DNA"/>
</dbReference>
<sequence length="34" mass="3983">MNRGLAHKMDSQYDMNHNENDIETSFVMLINKSV</sequence>
<proteinExistence type="predicted"/>
<protein>
    <submittedName>
        <fullName evidence="1">Uncharacterized protein</fullName>
    </submittedName>
</protein>
<gene>
    <name evidence="1" type="ORF">Barrevirus7_5</name>
</gene>